<evidence type="ECO:0000313" key="8">
    <source>
        <dbReference type="Proteomes" id="UP001158049"/>
    </source>
</evidence>
<keyword evidence="2" id="KW-0805">Transcription regulation</keyword>
<keyword evidence="8" id="KW-1185">Reference proteome</keyword>
<dbReference type="InterPro" id="IPR023772">
    <property type="entry name" value="DNA-bd_HTH_TetR-type_CS"/>
</dbReference>
<dbReference type="PANTHER" id="PTHR30055">
    <property type="entry name" value="HTH-TYPE TRANSCRIPTIONAL REGULATOR RUTR"/>
    <property type="match status" value="1"/>
</dbReference>
<feature type="DNA-binding region" description="H-T-H motif" evidence="5">
    <location>
        <begin position="33"/>
        <end position="52"/>
    </location>
</feature>
<evidence type="ECO:0000256" key="3">
    <source>
        <dbReference type="ARBA" id="ARBA00023125"/>
    </source>
</evidence>
<dbReference type="Pfam" id="PF08361">
    <property type="entry name" value="TetR_C_2"/>
    <property type="match status" value="1"/>
</dbReference>
<dbReference type="SUPFAM" id="SSF46689">
    <property type="entry name" value="Homeodomain-like"/>
    <property type="match status" value="1"/>
</dbReference>
<keyword evidence="4" id="KW-0804">Transcription</keyword>
<dbReference type="InterPro" id="IPR036271">
    <property type="entry name" value="Tet_transcr_reg_TetR-rel_C_sf"/>
</dbReference>
<dbReference type="SUPFAM" id="SSF48498">
    <property type="entry name" value="Tetracyclin repressor-like, C-terminal domain"/>
    <property type="match status" value="1"/>
</dbReference>
<evidence type="ECO:0000259" key="6">
    <source>
        <dbReference type="PROSITE" id="PS50977"/>
    </source>
</evidence>
<protein>
    <submittedName>
        <fullName evidence="7">Transcriptional regulator, TetR family</fullName>
    </submittedName>
</protein>
<dbReference type="PANTHER" id="PTHR30055:SF240">
    <property type="entry name" value="HTH-TYPE TRANSCRIPTIONAL REGULATOR ACRR"/>
    <property type="match status" value="1"/>
</dbReference>
<evidence type="ECO:0000313" key="7">
    <source>
        <dbReference type="EMBL" id="SMP80951.1"/>
    </source>
</evidence>
<dbReference type="InterPro" id="IPR009057">
    <property type="entry name" value="Homeodomain-like_sf"/>
</dbReference>
<comment type="caution">
    <text evidence="7">The sequence shown here is derived from an EMBL/GenBank/DDBJ whole genome shotgun (WGS) entry which is preliminary data.</text>
</comment>
<dbReference type="Pfam" id="PF00440">
    <property type="entry name" value="TetR_N"/>
    <property type="match status" value="1"/>
</dbReference>
<sequence length="221" mass="25126">MARTTKEEALVTRERILDAAEKTFHENGVSRTSLADVAERAGVTRGAIYWHFENKSDLFDAMCERMRLPMEEMAAAAKDERHEDPLGQLQKTCLFLLNKISQDPHFRNVLDIIYHKCEYVEAAGPIYERQKVLFMQARSNIERILCNAIAKGQLAPDLDTRLASIMFQAQVEGLINTWLLTRDTESLDLYAENMIDAAVNTLQSAHSLRRNAKGLIQKTSL</sequence>
<evidence type="ECO:0000256" key="4">
    <source>
        <dbReference type="ARBA" id="ARBA00023163"/>
    </source>
</evidence>
<name>A0ABY1QW78_9BURK</name>
<gene>
    <name evidence="7" type="ORF">SAMN06295970_14011</name>
</gene>
<evidence type="ECO:0000256" key="1">
    <source>
        <dbReference type="ARBA" id="ARBA00022491"/>
    </source>
</evidence>
<organism evidence="7 8">
    <name type="scientific">Noviherbaspirillum suwonense</name>
    <dbReference type="NCBI Taxonomy" id="1224511"/>
    <lineage>
        <taxon>Bacteria</taxon>
        <taxon>Pseudomonadati</taxon>
        <taxon>Pseudomonadota</taxon>
        <taxon>Betaproteobacteria</taxon>
        <taxon>Burkholderiales</taxon>
        <taxon>Oxalobacteraceae</taxon>
        <taxon>Noviherbaspirillum</taxon>
    </lineage>
</organism>
<dbReference type="Proteomes" id="UP001158049">
    <property type="component" value="Unassembled WGS sequence"/>
</dbReference>
<feature type="domain" description="HTH tetR-type" evidence="6">
    <location>
        <begin position="10"/>
        <end position="70"/>
    </location>
</feature>
<dbReference type="PROSITE" id="PS01081">
    <property type="entry name" value="HTH_TETR_1"/>
    <property type="match status" value="1"/>
</dbReference>
<dbReference type="PRINTS" id="PR00455">
    <property type="entry name" value="HTHTETR"/>
</dbReference>
<reference evidence="7 8" key="1">
    <citation type="submission" date="2017-05" db="EMBL/GenBank/DDBJ databases">
        <authorList>
            <person name="Varghese N."/>
            <person name="Submissions S."/>
        </authorList>
    </citation>
    <scope>NUCLEOTIDE SEQUENCE [LARGE SCALE GENOMIC DNA]</scope>
    <source>
        <strain evidence="7 8">DSM 26001</strain>
    </source>
</reference>
<evidence type="ECO:0000256" key="2">
    <source>
        <dbReference type="ARBA" id="ARBA00023015"/>
    </source>
</evidence>
<accession>A0ABY1QW78</accession>
<dbReference type="InterPro" id="IPR050109">
    <property type="entry name" value="HTH-type_TetR-like_transc_reg"/>
</dbReference>
<dbReference type="PROSITE" id="PS50977">
    <property type="entry name" value="HTH_TETR_2"/>
    <property type="match status" value="1"/>
</dbReference>
<dbReference type="RefSeq" id="WP_283445583.1">
    <property type="nucleotide sequence ID" value="NZ_FXUL01000040.1"/>
</dbReference>
<dbReference type="InterPro" id="IPR001647">
    <property type="entry name" value="HTH_TetR"/>
</dbReference>
<proteinExistence type="predicted"/>
<dbReference type="Gene3D" id="1.10.357.10">
    <property type="entry name" value="Tetracycline Repressor, domain 2"/>
    <property type="match status" value="1"/>
</dbReference>
<dbReference type="InterPro" id="IPR013572">
    <property type="entry name" value="Tscrpt_reg_MAATS_C"/>
</dbReference>
<evidence type="ECO:0000256" key="5">
    <source>
        <dbReference type="PROSITE-ProRule" id="PRU00335"/>
    </source>
</evidence>
<dbReference type="EMBL" id="FXUL01000040">
    <property type="protein sequence ID" value="SMP80951.1"/>
    <property type="molecule type" value="Genomic_DNA"/>
</dbReference>
<keyword evidence="3 5" id="KW-0238">DNA-binding</keyword>
<keyword evidence="1" id="KW-0678">Repressor</keyword>